<feature type="chain" id="PRO_5002434524" evidence="1">
    <location>
        <begin position="23"/>
        <end position="39"/>
    </location>
</feature>
<accession>A0A0E9WRZ8</accession>
<keyword evidence="1" id="KW-0732">Signal</keyword>
<evidence type="ECO:0000313" key="2">
    <source>
        <dbReference type="EMBL" id="JAH93162.1"/>
    </source>
</evidence>
<organism evidence="2">
    <name type="scientific">Anguilla anguilla</name>
    <name type="common">European freshwater eel</name>
    <name type="synonym">Muraena anguilla</name>
    <dbReference type="NCBI Taxonomy" id="7936"/>
    <lineage>
        <taxon>Eukaryota</taxon>
        <taxon>Metazoa</taxon>
        <taxon>Chordata</taxon>
        <taxon>Craniata</taxon>
        <taxon>Vertebrata</taxon>
        <taxon>Euteleostomi</taxon>
        <taxon>Actinopterygii</taxon>
        <taxon>Neopterygii</taxon>
        <taxon>Teleostei</taxon>
        <taxon>Anguilliformes</taxon>
        <taxon>Anguillidae</taxon>
        <taxon>Anguilla</taxon>
    </lineage>
</organism>
<sequence>MWMRFRWGTLIARVLLFQGITSDHYCMAKGKARVCVEES</sequence>
<reference evidence="2" key="2">
    <citation type="journal article" date="2015" name="Fish Shellfish Immunol.">
        <title>Early steps in the European eel (Anguilla anguilla)-Vibrio vulnificus interaction in the gills: Role of the RtxA13 toxin.</title>
        <authorList>
            <person name="Callol A."/>
            <person name="Pajuelo D."/>
            <person name="Ebbesson L."/>
            <person name="Teles M."/>
            <person name="MacKenzie S."/>
            <person name="Amaro C."/>
        </authorList>
    </citation>
    <scope>NUCLEOTIDE SEQUENCE</scope>
</reference>
<dbReference type="EMBL" id="GBXM01015415">
    <property type="protein sequence ID" value="JAH93162.1"/>
    <property type="molecule type" value="Transcribed_RNA"/>
</dbReference>
<proteinExistence type="predicted"/>
<reference evidence="2" key="1">
    <citation type="submission" date="2014-11" db="EMBL/GenBank/DDBJ databases">
        <authorList>
            <person name="Amaro Gonzalez C."/>
        </authorList>
    </citation>
    <scope>NUCLEOTIDE SEQUENCE</scope>
</reference>
<protein>
    <submittedName>
        <fullName evidence="2">Uncharacterized protein</fullName>
    </submittedName>
</protein>
<evidence type="ECO:0000256" key="1">
    <source>
        <dbReference type="SAM" id="SignalP"/>
    </source>
</evidence>
<name>A0A0E9WRZ8_ANGAN</name>
<dbReference type="AlphaFoldDB" id="A0A0E9WRZ8"/>
<feature type="signal peptide" evidence="1">
    <location>
        <begin position="1"/>
        <end position="22"/>
    </location>
</feature>